<feature type="region of interest" description="Disordered" evidence="1">
    <location>
        <begin position="48"/>
        <end position="75"/>
    </location>
</feature>
<dbReference type="Proteomes" id="UP001085076">
    <property type="component" value="Miscellaneous, Linkage group lg02"/>
</dbReference>
<dbReference type="PANTHER" id="PTHR34188:SF5">
    <property type="entry name" value="OS05G0131900 PROTEIN"/>
    <property type="match status" value="1"/>
</dbReference>
<feature type="region of interest" description="Disordered" evidence="1">
    <location>
        <begin position="94"/>
        <end position="125"/>
    </location>
</feature>
<evidence type="ECO:0000313" key="4">
    <source>
        <dbReference type="Proteomes" id="UP001085076"/>
    </source>
</evidence>
<keyword evidence="2" id="KW-1133">Transmembrane helix</keyword>
<evidence type="ECO:0000313" key="3">
    <source>
        <dbReference type="EMBL" id="KAJ0980574.1"/>
    </source>
</evidence>
<protein>
    <submittedName>
        <fullName evidence="3">Uncharacterized protein</fullName>
    </submittedName>
</protein>
<keyword evidence="4" id="KW-1185">Reference proteome</keyword>
<dbReference type="OrthoDB" id="1899142at2759"/>
<feature type="transmembrane region" description="Helical" evidence="2">
    <location>
        <begin position="161"/>
        <end position="180"/>
    </location>
</feature>
<keyword evidence="2" id="KW-0812">Transmembrane</keyword>
<feature type="compositionally biased region" description="Basic and acidic residues" evidence="1">
    <location>
        <begin position="94"/>
        <end position="105"/>
    </location>
</feature>
<dbReference type="AlphaFoldDB" id="A0A9D5CWW2"/>
<dbReference type="PANTHER" id="PTHR34188">
    <property type="entry name" value="OS01G0299500 PROTEIN"/>
    <property type="match status" value="1"/>
</dbReference>
<reference evidence="3" key="2">
    <citation type="journal article" date="2022" name="Hortic Res">
        <title>The genome of Dioscorea zingiberensis sheds light on the biosynthesis, origin and evolution of the medicinally important diosgenin saponins.</title>
        <authorList>
            <person name="Li Y."/>
            <person name="Tan C."/>
            <person name="Li Z."/>
            <person name="Guo J."/>
            <person name="Li S."/>
            <person name="Chen X."/>
            <person name="Wang C."/>
            <person name="Dai X."/>
            <person name="Yang H."/>
            <person name="Song W."/>
            <person name="Hou L."/>
            <person name="Xu J."/>
            <person name="Tong Z."/>
            <person name="Xu A."/>
            <person name="Yuan X."/>
            <person name="Wang W."/>
            <person name="Yang Q."/>
            <person name="Chen L."/>
            <person name="Sun Z."/>
            <person name="Wang K."/>
            <person name="Pan B."/>
            <person name="Chen J."/>
            <person name="Bao Y."/>
            <person name="Liu F."/>
            <person name="Qi X."/>
            <person name="Gang D.R."/>
            <person name="Wen J."/>
            <person name="Li J."/>
        </authorList>
    </citation>
    <scope>NUCLEOTIDE SEQUENCE</scope>
    <source>
        <strain evidence="3">Dzin_1.0</strain>
    </source>
</reference>
<comment type="caution">
    <text evidence="3">The sequence shown here is derived from an EMBL/GenBank/DDBJ whole genome shotgun (WGS) entry which is preliminary data.</text>
</comment>
<evidence type="ECO:0000256" key="1">
    <source>
        <dbReference type="SAM" id="MobiDB-lite"/>
    </source>
</evidence>
<dbReference type="EMBL" id="JAGGNH010000002">
    <property type="protein sequence ID" value="KAJ0980574.1"/>
    <property type="molecule type" value="Genomic_DNA"/>
</dbReference>
<organism evidence="3 4">
    <name type="scientific">Dioscorea zingiberensis</name>
    <dbReference type="NCBI Taxonomy" id="325984"/>
    <lineage>
        <taxon>Eukaryota</taxon>
        <taxon>Viridiplantae</taxon>
        <taxon>Streptophyta</taxon>
        <taxon>Embryophyta</taxon>
        <taxon>Tracheophyta</taxon>
        <taxon>Spermatophyta</taxon>
        <taxon>Magnoliopsida</taxon>
        <taxon>Liliopsida</taxon>
        <taxon>Dioscoreales</taxon>
        <taxon>Dioscoreaceae</taxon>
        <taxon>Dioscorea</taxon>
    </lineage>
</organism>
<evidence type="ECO:0000256" key="2">
    <source>
        <dbReference type="SAM" id="Phobius"/>
    </source>
</evidence>
<gene>
    <name evidence="3" type="ORF">J5N97_008829</name>
</gene>
<reference evidence="3" key="1">
    <citation type="submission" date="2021-03" db="EMBL/GenBank/DDBJ databases">
        <authorList>
            <person name="Li Z."/>
            <person name="Yang C."/>
        </authorList>
    </citation>
    <scope>NUCLEOTIDE SEQUENCE</scope>
    <source>
        <strain evidence="3">Dzin_1.0</strain>
        <tissue evidence="3">Leaf</tissue>
    </source>
</reference>
<proteinExistence type="predicted"/>
<feature type="compositionally biased region" description="Polar residues" evidence="1">
    <location>
        <begin position="58"/>
        <end position="71"/>
    </location>
</feature>
<name>A0A9D5CWW2_9LILI</name>
<accession>A0A9D5CWW2</accession>
<sequence>MDLKSLQEGDCLIDLESGVNTVLMEQEGCQSAPQGKKMLNRVHSGFRGIERSTRGEQAVSSGYNSSHSSFDGSGEDDDHLLTLRFEGDGKVGPLEKKVVAEERQKKVPKKPPKPPRPPKSLSLDAGDEKLVQEISRLKRARIDRIKALKRKKNSRTTSSSSNLWAMIVTVLFCLIIFWQAM</sequence>
<keyword evidence="2" id="KW-0472">Membrane</keyword>